<protein>
    <recommendedName>
        <fullName evidence="4">DUF2125 domain-containing protein</fullName>
    </recommendedName>
</protein>
<name>A0A0M6XT72_9RHOB</name>
<reference evidence="2 3" key="1">
    <citation type="submission" date="2015-07" db="EMBL/GenBank/DDBJ databases">
        <authorList>
            <person name="Noorani M."/>
        </authorList>
    </citation>
    <scope>NUCLEOTIDE SEQUENCE [LARGE SCALE GENOMIC DNA]</scope>
    <source>
        <strain evidence="2 3">CECT 5088</strain>
    </source>
</reference>
<feature type="chain" id="PRO_5005807149" description="DUF2125 domain-containing protein" evidence="1">
    <location>
        <begin position="18"/>
        <end position="280"/>
    </location>
</feature>
<dbReference type="EMBL" id="CXPG01000021">
    <property type="protein sequence ID" value="CTQ34290.1"/>
    <property type="molecule type" value="Genomic_DNA"/>
</dbReference>
<evidence type="ECO:0000313" key="2">
    <source>
        <dbReference type="EMBL" id="CTQ34290.1"/>
    </source>
</evidence>
<keyword evidence="1" id="KW-0732">Signal</keyword>
<dbReference type="RefSeq" id="WP_055683661.1">
    <property type="nucleotide sequence ID" value="NZ_CXPG01000021.1"/>
</dbReference>
<accession>A0A0M6XT72</accession>
<feature type="signal peptide" evidence="1">
    <location>
        <begin position="1"/>
        <end position="17"/>
    </location>
</feature>
<dbReference type="STRING" id="282197.SAMN04488517_10353"/>
<proteinExistence type="predicted"/>
<dbReference type="OrthoDB" id="7687107at2"/>
<evidence type="ECO:0000256" key="1">
    <source>
        <dbReference type="SAM" id="SignalP"/>
    </source>
</evidence>
<gene>
    <name evidence="2" type="ORF">JAN5088_03084</name>
</gene>
<evidence type="ECO:0008006" key="4">
    <source>
        <dbReference type="Google" id="ProtNLM"/>
    </source>
</evidence>
<evidence type="ECO:0000313" key="3">
    <source>
        <dbReference type="Proteomes" id="UP000048908"/>
    </source>
</evidence>
<organism evidence="2 3">
    <name type="scientific">Jannaschia rubra</name>
    <dbReference type="NCBI Taxonomy" id="282197"/>
    <lineage>
        <taxon>Bacteria</taxon>
        <taxon>Pseudomonadati</taxon>
        <taxon>Pseudomonadota</taxon>
        <taxon>Alphaproteobacteria</taxon>
        <taxon>Rhodobacterales</taxon>
        <taxon>Roseobacteraceae</taxon>
        <taxon>Jannaschia</taxon>
    </lineage>
</organism>
<sequence length="280" mass="29402">MRWLALVAVLTALPAGAATRADCRALLERMEDATAGQVSSVAGACRFRNVTLGLGADRWTARTVTLSGDISALPDALPDRLTGGAESLAPAPEGVARPRLIRRAPDRPGLAVAFDLQADNGSVRINSLSLRAGDAAQLQFSARLTGVPQTLPFVPAAAMGLRLDRLDATVDMDGTHEDFGRMLLWGGPQTVGDRLTRLRTEATRWLAEQESGDQAQNLAAARAFTATLPRPRGVLNLRVGGNGISAVQVGSLASGLASADFVARLARSADLHLSWTPDAP</sequence>
<dbReference type="Proteomes" id="UP000048908">
    <property type="component" value="Unassembled WGS sequence"/>
</dbReference>
<keyword evidence="3" id="KW-1185">Reference proteome</keyword>
<dbReference type="AlphaFoldDB" id="A0A0M6XT72"/>